<dbReference type="EMBL" id="FNHD01000018">
    <property type="protein sequence ID" value="SDM25092.1"/>
    <property type="molecule type" value="Genomic_DNA"/>
</dbReference>
<name>A0ABY0R178_9FLAO</name>
<accession>A0ABY0R178</accession>
<keyword evidence="1" id="KW-0812">Transmembrane</keyword>
<keyword evidence="1" id="KW-1133">Transmembrane helix</keyword>
<keyword evidence="3" id="KW-1185">Reference proteome</keyword>
<sequence length="71" mass="8031">MKFIAKRVLITIFLVVFGLYQAQDTPGTPCFPGSPCDPPSSPINMYQYLLGLAGIFIISYYVYNKHKIQKI</sequence>
<protein>
    <recommendedName>
        <fullName evidence="4">Signal peptidase</fullName>
    </recommendedName>
</protein>
<evidence type="ECO:0008006" key="4">
    <source>
        <dbReference type="Google" id="ProtNLM"/>
    </source>
</evidence>
<dbReference type="RefSeq" id="WP_089745236.1">
    <property type="nucleotide sequence ID" value="NZ_FNHD01000018.1"/>
</dbReference>
<dbReference type="Proteomes" id="UP000199242">
    <property type="component" value="Unassembled WGS sequence"/>
</dbReference>
<organism evidence="2 3">
    <name type="scientific">Chryseobacterium taihuense</name>
    <dbReference type="NCBI Taxonomy" id="1141221"/>
    <lineage>
        <taxon>Bacteria</taxon>
        <taxon>Pseudomonadati</taxon>
        <taxon>Bacteroidota</taxon>
        <taxon>Flavobacteriia</taxon>
        <taxon>Flavobacteriales</taxon>
        <taxon>Weeksellaceae</taxon>
        <taxon>Chryseobacterium group</taxon>
        <taxon>Chryseobacterium</taxon>
    </lineage>
</organism>
<proteinExistence type="predicted"/>
<reference evidence="2 3" key="1">
    <citation type="submission" date="2016-10" db="EMBL/GenBank/DDBJ databases">
        <authorList>
            <person name="Varghese N."/>
            <person name="Submissions S."/>
        </authorList>
    </citation>
    <scope>NUCLEOTIDE SEQUENCE [LARGE SCALE GENOMIC DNA]</scope>
    <source>
        <strain evidence="2 3">CGMCC 1.10941</strain>
    </source>
</reference>
<feature type="transmembrane region" description="Helical" evidence="1">
    <location>
        <begin position="45"/>
        <end position="63"/>
    </location>
</feature>
<comment type="caution">
    <text evidence="2">The sequence shown here is derived from an EMBL/GenBank/DDBJ whole genome shotgun (WGS) entry which is preliminary data.</text>
</comment>
<gene>
    <name evidence="2" type="ORF">SAMN05216273_11877</name>
</gene>
<evidence type="ECO:0000313" key="3">
    <source>
        <dbReference type="Proteomes" id="UP000199242"/>
    </source>
</evidence>
<evidence type="ECO:0000256" key="1">
    <source>
        <dbReference type="SAM" id="Phobius"/>
    </source>
</evidence>
<keyword evidence="1" id="KW-0472">Membrane</keyword>
<evidence type="ECO:0000313" key="2">
    <source>
        <dbReference type="EMBL" id="SDM25092.1"/>
    </source>
</evidence>